<proteinExistence type="predicted"/>
<name>A0A3E2N627_9FIRM</name>
<dbReference type="AlphaFoldDB" id="A0A3E2N627"/>
<dbReference type="Proteomes" id="UP000260680">
    <property type="component" value="Unassembled WGS sequence"/>
</dbReference>
<comment type="caution">
    <text evidence="1">The sequence shown here is derived from an EMBL/GenBank/DDBJ whole genome shotgun (WGS) entry which is preliminary data.</text>
</comment>
<organism evidence="1 2">
    <name type="scientific">Lacrimispora amygdalina</name>
    <dbReference type="NCBI Taxonomy" id="253257"/>
    <lineage>
        <taxon>Bacteria</taxon>
        <taxon>Bacillati</taxon>
        <taxon>Bacillota</taxon>
        <taxon>Clostridia</taxon>
        <taxon>Lachnospirales</taxon>
        <taxon>Lachnospiraceae</taxon>
        <taxon>Lacrimispora</taxon>
    </lineage>
</organism>
<evidence type="ECO:0000313" key="2">
    <source>
        <dbReference type="Proteomes" id="UP000260680"/>
    </source>
</evidence>
<dbReference type="OrthoDB" id="9859277at2"/>
<sequence>MKKLVTTPLSGTIWWATVDDGKGLITGDKKDVTDNAISAVLDHFIMSDGFRENGFAGYEYDKKDGGMVTICGFDNNKHVAVSKALYDELVEIKQKYDNLCK</sequence>
<dbReference type="RefSeq" id="WP_117419429.1">
    <property type="nucleotide sequence ID" value="NZ_QOHO01000087.1"/>
</dbReference>
<gene>
    <name evidence="1" type="ORF">DS742_23715</name>
</gene>
<reference evidence="1 2" key="1">
    <citation type="submission" date="2018-07" db="EMBL/GenBank/DDBJ databases">
        <title>New species, Clostridium PI-S10-A1B.</title>
        <authorList>
            <person name="Krishna G."/>
            <person name="Summeta K."/>
            <person name="Shikha S."/>
            <person name="Prabhu P.B."/>
            <person name="Suresh K."/>
        </authorList>
    </citation>
    <scope>NUCLEOTIDE SEQUENCE [LARGE SCALE GENOMIC DNA]</scope>
    <source>
        <strain evidence="1 2">PI-S10-A1B</strain>
    </source>
</reference>
<accession>A0A3E2N627</accession>
<protein>
    <submittedName>
        <fullName evidence="1">Uncharacterized protein</fullName>
    </submittedName>
</protein>
<dbReference type="EMBL" id="QOHO01000087">
    <property type="protein sequence ID" value="RFZ76404.1"/>
    <property type="molecule type" value="Genomic_DNA"/>
</dbReference>
<dbReference type="Pfam" id="PF24233">
    <property type="entry name" value="DUF7446"/>
    <property type="match status" value="1"/>
</dbReference>
<dbReference type="InterPro" id="IPR055869">
    <property type="entry name" value="DUF7446"/>
</dbReference>
<evidence type="ECO:0000313" key="1">
    <source>
        <dbReference type="EMBL" id="RFZ76404.1"/>
    </source>
</evidence>